<dbReference type="AlphaFoldDB" id="A0A0J8B6F0"/>
<proteinExistence type="predicted"/>
<feature type="compositionally biased region" description="Acidic residues" evidence="1">
    <location>
        <begin position="46"/>
        <end position="59"/>
    </location>
</feature>
<keyword evidence="3" id="KW-1185">Reference proteome</keyword>
<sequence>MPPPTFEDVGSFEGPSDWDEVLSRGKISRDEHYQWMRLDGSYGGEADADDDRMNESSPD</sequence>
<evidence type="ECO:0000313" key="2">
    <source>
        <dbReference type="EMBL" id="KMS95372.1"/>
    </source>
</evidence>
<dbReference type="Gramene" id="KMS95372">
    <property type="protein sequence ID" value="KMS95372"/>
    <property type="gene ID" value="BVRB_008950"/>
</dbReference>
<dbReference type="EMBL" id="KQ090479">
    <property type="protein sequence ID" value="KMS95372.1"/>
    <property type="molecule type" value="Genomic_DNA"/>
</dbReference>
<dbReference type="Proteomes" id="UP000035740">
    <property type="component" value="Unassembled WGS sequence"/>
</dbReference>
<reference evidence="2 3" key="1">
    <citation type="journal article" date="2014" name="Nature">
        <title>The genome of the recently domesticated crop plant sugar beet (Beta vulgaris).</title>
        <authorList>
            <person name="Dohm J.C."/>
            <person name="Minoche A.E."/>
            <person name="Holtgrawe D."/>
            <person name="Capella-Gutierrez S."/>
            <person name="Zakrzewski F."/>
            <person name="Tafer H."/>
            <person name="Rupp O."/>
            <person name="Sorensen T.R."/>
            <person name="Stracke R."/>
            <person name="Reinhardt R."/>
            <person name="Goesmann A."/>
            <person name="Kraft T."/>
            <person name="Schulz B."/>
            <person name="Stadler P.F."/>
            <person name="Schmidt T."/>
            <person name="Gabaldon T."/>
            <person name="Lehrach H."/>
            <person name="Weisshaar B."/>
            <person name="Himmelbauer H."/>
        </authorList>
    </citation>
    <scope>NUCLEOTIDE SEQUENCE [LARGE SCALE GENOMIC DNA]</scope>
    <source>
        <tissue evidence="2">Taproot</tissue>
    </source>
</reference>
<gene>
    <name evidence="2" type="ORF">BVRB_008950</name>
</gene>
<organism evidence="2 3">
    <name type="scientific">Beta vulgaris subsp. vulgaris</name>
    <name type="common">Beet</name>
    <dbReference type="NCBI Taxonomy" id="3555"/>
    <lineage>
        <taxon>Eukaryota</taxon>
        <taxon>Viridiplantae</taxon>
        <taxon>Streptophyta</taxon>
        <taxon>Embryophyta</taxon>
        <taxon>Tracheophyta</taxon>
        <taxon>Spermatophyta</taxon>
        <taxon>Magnoliopsida</taxon>
        <taxon>eudicotyledons</taxon>
        <taxon>Gunneridae</taxon>
        <taxon>Pentapetalae</taxon>
        <taxon>Caryophyllales</taxon>
        <taxon>Chenopodiaceae</taxon>
        <taxon>Betoideae</taxon>
        <taxon>Beta</taxon>
    </lineage>
</organism>
<evidence type="ECO:0000256" key="1">
    <source>
        <dbReference type="SAM" id="MobiDB-lite"/>
    </source>
</evidence>
<evidence type="ECO:0000313" key="3">
    <source>
        <dbReference type="Proteomes" id="UP000035740"/>
    </source>
</evidence>
<feature type="region of interest" description="Disordered" evidence="1">
    <location>
        <begin position="39"/>
        <end position="59"/>
    </location>
</feature>
<accession>A0A0J8B6F0</accession>
<name>A0A0J8B6F0_BETVV</name>
<protein>
    <submittedName>
        <fullName evidence="2">Uncharacterized protein</fullName>
    </submittedName>
</protein>